<evidence type="ECO:0000259" key="2">
    <source>
        <dbReference type="Pfam" id="PF12705"/>
    </source>
</evidence>
<organism evidence="3 4">
    <name type="scientific">Croceicoccus pelagius</name>
    <dbReference type="NCBI Taxonomy" id="1703341"/>
    <lineage>
        <taxon>Bacteria</taxon>
        <taxon>Pseudomonadati</taxon>
        <taxon>Pseudomonadota</taxon>
        <taxon>Alphaproteobacteria</taxon>
        <taxon>Sphingomonadales</taxon>
        <taxon>Erythrobacteraceae</taxon>
        <taxon>Croceicoccus</taxon>
    </lineage>
</organism>
<dbReference type="SUPFAM" id="SSF52540">
    <property type="entry name" value="P-loop containing nucleoside triphosphate hydrolases"/>
    <property type="match status" value="1"/>
</dbReference>
<comment type="caution">
    <text evidence="3">The sequence shown here is derived from an EMBL/GenBank/DDBJ whole genome shotgun (WGS) entry which is preliminary data.</text>
</comment>
<protein>
    <submittedName>
        <fullName evidence="3">Double-strand break repair protein AddB</fullName>
    </submittedName>
</protein>
<sequence>MSDGTRLSLYSIAAHRGFADALVAGLIPRYLEDRFGLARLTLLLPSRRAIRTVTEAFVRLSGNGLLLPRMAVIGDIDLDETLGPLLDPIGEGADIPPAADPTRRWLTLATMLRQAMEAEGLTVPGKAALLRQAREIARTMDRLLVENIDPDDLMGERVIGIVGDLSKHWERNLRLFMIVQRMWLAELQTRGEIDAPARRNALFEHVARRWGETPPNHPVVAAGITSASPAIALLLRTIAGLPAGAVILPDLDLSLDDVVWNALGSAGHSENPDDPPLSPGDAVTHPQYHLKLLLNRMGVNRGEVRPWHRRGLGAAAPERSKAISNLFLPPEESASWVDLPANRRRLAGVRVMETAHPEEEAQAIAVLIREALEVPERRIALVTPDRGLAGRVIAHLARWNVIADDSAGRPLPQTVAGRLFLHLAEVMGTRAAPIPLLSALSHPLAGTQGDERRQWLANARQFDLALRGPRLDAGLGPLGNAAFERARKRSDDGLAQWWQGVAEMFAPLAAMGDAEEVDLAEVLDCLAATAEKLCGTRIWGEADGRVLASFVEELRETARAEPAVLDPAEIPAMLRDAMDQQSVRPPWGGHPRIAIYGLIEARMSRADLVICGGLTEGSWPASASSDPLVAPAVLRGLGVPGGDFRIGLAAHDLAAALGAPEVVLSYAVRDVGGPVIASRFVLRVKAMLGDQFESHRETEAVKLARALDDTDPAPPYPRPEPRPDAEQRKVDISATALDRLRSDPYQFYASHILKLRSLDAIDEEPTPAWKGTVVHDILEKWEKRHKCAPGTLQPLALEELGKLSGHPFMRGLWQPRLMAGLEWIEQEQAGLVEAGREVLLVEKSGGMMFNGVKVTAKADRIDRLPDGTLAIIDYKTGTPPSASMVEQGFALQLGTTGLIAENDGFDGVSGTPTHFEYWSLSRGKEGFGYRVEPIPEGRRKSGIPREDFLHESARYLGEAIDTWITGDEPFTARLNPDLGGYNDYDQLMRLDEWQGRGDLGAKEAGS</sequence>
<evidence type="ECO:0000313" key="3">
    <source>
        <dbReference type="EMBL" id="GGD51838.1"/>
    </source>
</evidence>
<feature type="region of interest" description="Disordered" evidence="1">
    <location>
        <begin position="705"/>
        <end position="728"/>
    </location>
</feature>
<keyword evidence="4" id="KW-1185">Reference proteome</keyword>
<evidence type="ECO:0000313" key="4">
    <source>
        <dbReference type="Proteomes" id="UP000598997"/>
    </source>
</evidence>
<dbReference type="Pfam" id="PF12705">
    <property type="entry name" value="PDDEXK_1"/>
    <property type="match status" value="1"/>
</dbReference>
<dbReference type="RefSeq" id="WP_066762690.1">
    <property type="nucleotide sequence ID" value="NZ_BMIO01000010.1"/>
</dbReference>
<dbReference type="InterPro" id="IPR027417">
    <property type="entry name" value="P-loop_NTPase"/>
</dbReference>
<feature type="domain" description="PD-(D/E)XK endonuclease-like" evidence="2">
    <location>
        <begin position="732"/>
        <end position="963"/>
    </location>
</feature>
<dbReference type="InterPro" id="IPR011335">
    <property type="entry name" value="Restrct_endonuc-II-like"/>
</dbReference>
<gene>
    <name evidence="3" type="ORF">GCM10010989_27470</name>
</gene>
<dbReference type="AlphaFoldDB" id="A0A917DNN1"/>
<reference evidence="3 4" key="1">
    <citation type="journal article" date="2014" name="Int. J. Syst. Evol. Microbiol.">
        <title>Complete genome sequence of Corynebacterium casei LMG S-19264T (=DSM 44701T), isolated from a smear-ripened cheese.</title>
        <authorList>
            <consortium name="US DOE Joint Genome Institute (JGI-PGF)"/>
            <person name="Walter F."/>
            <person name="Albersmeier A."/>
            <person name="Kalinowski J."/>
            <person name="Ruckert C."/>
        </authorList>
    </citation>
    <scope>NUCLEOTIDE SEQUENCE [LARGE SCALE GENOMIC DNA]</scope>
    <source>
        <strain evidence="3 4">CGMCC 1.15358</strain>
    </source>
</reference>
<dbReference type="InterPro" id="IPR014153">
    <property type="entry name" value="Ds_break_AddB"/>
</dbReference>
<dbReference type="EMBL" id="BMIO01000010">
    <property type="protein sequence ID" value="GGD51838.1"/>
    <property type="molecule type" value="Genomic_DNA"/>
</dbReference>
<evidence type="ECO:0000256" key="1">
    <source>
        <dbReference type="SAM" id="MobiDB-lite"/>
    </source>
</evidence>
<dbReference type="InterPro" id="IPR038726">
    <property type="entry name" value="PDDEXK_AddAB-type"/>
</dbReference>
<dbReference type="NCBIfam" id="TIGR02786">
    <property type="entry name" value="addB_alphas"/>
    <property type="match status" value="1"/>
</dbReference>
<dbReference type="OrthoDB" id="9780606at2"/>
<dbReference type="SUPFAM" id="SSF52980">
    <property type="entry name" value="Restriction endonuclease-like"/>
    <property type="match status" value="1"/>
</dbReference>
<dbReference type="Proteomes" id="UP000598997">
    <property type="component" value="Unassembled WGS sequence"/>
</dbReference>
<feature type="compositionally biased region" description="Basic and acidic residues" evidence="1">
    <location>
        <begin position="719"/>
        <end position="728"/>
    </location>
</feature>
<name>A0A917DNN1_9SPHN</name>
<accession>A0A917DNN1</accession>
<proteinExistence type="predicted"/>